<dbReference type="PANTHER" id="PTHR12857">
    <property type="entry name" value="CXXC MOTIF CONTAINING ZINC BINDING PROTEIN"/>
    <property type="match status" value="1"/>
</dbReference>
<protein>
    <submittedName>
        <fullName evidence="4">Uncharacterized protein</fullName>
    </submittedName>
</protein>
<sequence>MVRESILHWGCPVILHLEAKQEGKKGIWKLIERDKQLKCTNCGEAPDHWQYVTLLESSPLKGGRGHASFVSKCKLCSRESSIDIIPDSIGKYSSDDEGFKSVVHFDCRGLEPVDFDARVGWVAEGTDTGTRFEDIDLKEKEWVDYDDKAKASVGIYEFEHQFHKEK</sequence>
<proteinExistence type="inferred from homology"/>
<dbReference type="SUPFAM" id="SSF141678">
    <property type="entry name" value="MAL13P1.257-like"/>
    <property type="match status" value="1"/>
</dbReference>
<dbReference type="OrthoDB" id="10248838at2759"/>
<evidence type="ECO:0000256" key="3">
    <source>
        <dbReference type="ARBA" id="ARBA00022833"/>
    </source>
</evidence>
<dbReference type="GO" id="GO:0008270">
    <property type="term" value="F:zinc ion binding"/>
    <property type="evidence" value="ECO:0007669"/>
    <property type="project" value="TreeGrafter"/>
</dbReference>
<dbReference type="Pfam" id="PF05907">
    <property type="entry name" value="CXXC_Zn-b_euk"/>
    <property type="match status" value="1"/>
</dbReference>
<accession>A0A7R9FSE2</accession>
<dbReference type="Proteomes" id="UP000677054">
    <property type="component" value="Unassembled WGS sequence"/>
</dbReference>
<dbReference type="PANTHER" id="PTHR12857:SF0">
    <property type="entry name" value="CXXC MOTIF CONTAINING ZINC BINDING PROTEIN"/>
    <property type="match status" value="1"/>
</dbReference>
<keyword evidence="5" id="KW-1185">Reference proteome</keyword>
<reference evidence="4" key="1">
    <citation type="submission" date="2020-11" db="EMBL/GenBank/DDBJ databases">
        <authorList>
            <person name="Tran Van P."/>
        </authorList>
    </citation>
    <scope>NUCLEOTIDE SEQUENCE</scope>
</reference>
<gene>
    <name evidence="4" type="ORF">DSTB1V02_LOCUS13055</name>
</gene>
<comment type="similarity">
    <text evidence="1">Belongs to the UPF0587 family.</text>
</comment>
<evidence type="ECO:0000313" key="4">
    <source>
        <dbReference type="EMBL" id="CAD7253305.1"/>
    </source>
</evidence>
<dbReference type="EMBL" id="LR905143">
    <property type="protein sequence ID" value="CAD7253305.1"/>
    <property type="molecule type" value="Genomic_DNA"/>
</dbReference>
<evidence type="ECO:0000313" key="5">
    <source>
        <dbReference type="Proteomes" id="UP000677054"/>
    </source>
</evidence>
<dbReference type="EMBL" id="CAJPEV010005626">
    <property type="protein sequence ID" value="CAG0903345.1"/>
    <property type="molecule type" value="Genomic_DNA"/>
</dbReference>
<dbReference type="InterPro" id="IPR008584">
    <property type="entry name" value="CXXC_Zn-binding_euk"/>
</dbReference>
<evidence type="ECO:0000256" key="2">
    <source>
        <dbReference type="ARBA" id="ARBA00022723"/>
    </source>
</evidence>
<keyword evidence="2" id="KW-0479">Metal-binding</keyword>
<keyword evidence="3" id="KW-0862">Zinc</keyword>
<dbReference type="AlphaFoldDB" id="A0A7R9FSE2"/>
<evidence type="ECO:0000256" key="1">
    <source>
        <dbReference type="ARBA" id="ARBA00007818"/>
    </source>
</evidence>
<name>A0A7R9FSE2_9CRUS</name>
<organism evidence="4">
    <name type="scientific">Darwinula stevensoni</name>
    <dbReference type="NCBI Taxonomy" id="69355"/>
    <lineage>
        <taxon>Eukaryota</taxon>
        <taxon>Metazoa</taxon>
        <taxon>Ecdysozoa</taxon>
        <taxon>Arthropoda</taxon>
        <taxon>Crustacea</taxon>
        <taxon>Oligostraca</taxon>
        <taxon>Ostracoda</taxon>
        <taxon>Podocopa</taxon>
        <taxon>Podocopida</taxon>
        <taxon>Darwinulocopina</taxon>
        <taxon>Darwinuloidea</taxon>
        <taxon>Darwinulidae</taxon>
        <taxon>Darwinula</taxon>
    </lineage>
</organism>